<evidence type="ECO:0000313" key="3">
    <source>
        <dbReference type="EMBL" id="SMR74756.1"/>
    </source>
</evidence>
<comment type="caution">
    <text evidence="3">The sequence shown here is derived from an EMBL/GenBank/DDBJ whole genome shotgun (WGS) entry which is preliminary data.</text>
</comment>
<protein>
    <submittedName>
        <fullName evidence="3">Oxidoreductase-like protein, N-terminal</fullName>
    </submittedName>
</protein>
<dbReference type="InterPro" id="IPR019180">
    <property type="entry name" value="Oxidoreductase-like_N"/>
</dbReference>
<organism evidence="3 4">
    <name type="scientific">Marinobacterium sediminicola</name>
    <dbReference type="NCBI Taxonomy" id="518898"/>
    <lineage>
        <taxon>Bacteria</taxon>
        <taxon>Pseudomonadati</taxon>
        <taxon>Pseudomonadota</taxon>
        <taxon>Gammaproteobacteria</taxon>
        <taxon>Oceanospirillales</taxon>
        <taxon>Oceanospirillaceae</taxon>
        <taxon>Marinobacterium</taxon>
    </lineage>
</organism>
<proteinExistence type="predicted"/>
<sequence length="59" mass="6632">MMEKPTPPADGECCESACEPCVWDLYYEELRQWQEEQKQQKAAAEKAEATSESTSASSD</sequence>
<evidence type="ECO:0000256" key="1">
    <source>
        <dbReference type="SAM" id="MobiDB-lite"/>
    </source>
</evidence>
<dbReference type="Proteomes" id="UP001159257">
    <property type="component" value="Unassembled WGS sequence"/>
</dbReference>
<feature type="compositionally biased region" description="Low complexity" evidence="1">
    <location>
        <begin position="50"/>
        <end position="59"/>
    </location>
</feature>
<dbReference type="InterPro" id="IPR039251">
    <property type="entry name" value="OXLD1"/>
</dbReference>
<dbReference type="EMBL" id="FXWV01000008">
    <property type="protein sequence ID" value="SMR74756.1"/>
    <property type="molecule type" value="Genomic_DNA"/>
</dbReference>
<feature type="compositionally biased region" description="Basic and acidic residues" evidence="1">
    <location>
        <begin position="35"/>
        <end position="49"/>
    </location>
</feature>
<evidence type="ECO:0000259" key="2">
    <source>
        <dbReference type="Pfam" id="PF09791"/>
    </source>
</evidence>
<feature type="region of interest" description="Disordered" evidence="1">
    <location>
        <begin position="35"/>
        <end position="59"/>
    </location>
</feature>
<dbReference type="Pfam" id="PF09791">
    <property type="entry name" value="Oxidored-like"/>
    <property type="match status" value="1"/>
</dbReference>
<gene>
    <name evidence="3" type="ORF">SAMN04487964_10853</name>
</gene>
<dbReference type="RefSeq" id="WP_239039970.1">
    <property type="nucleotide sequence ID" value="NZ_BAAAEY010000004.1"/>
</dbReference>
<accession>A0ABY1S0M9</accession>
<keyword evidence="4" id="KW-1185">Reference proteome</keyword>
<feature type="domain" description="Oxidoreductase-like" evidence="2">
    <location>
        <begin position="3"/>
        <end position="41"/>
    </location>
</feature>
<dbReference type="PANTHER" id="PTHR21193:SF3">
    <property type="entry name" value="OXIDOREDUCTASE-LIKE DOMAIN-CONTAINING PROTEIN 1"/>
    <property type="match status" value="1"/>
</dbReference>
<name>A0ABY1S0M9_9GAMM</name>
<reference evidence="3 4" key="1">
    <citation type="submission" date="2017-05" db="EMBL/GenBank/DDBJ databases">
        <authorList>
            <person name="Varghese N."/>
            <person name="Submissions S."/>
        </authorList>
    </citation>
    <scope>NUCLEOTIDE SEQUENCE [LARGE SCALE GENOMIC DNA]</scope>
    <source>
        <strain evidence="3 4">CGMCC 1.7287</strain>
    </source>
</reference>
<dbReference type="PANTHER" id="PTHR21193">
    <property type="entry name" value="OXIDOREDUCTASE-LIKE DOMAIN-CONTAINING PROTEIN 1"/>
    <property type="match status" value="1"/>
</dbReference>
<evidence type="ECO:0000313" key="4">
    <source>
        <dbReference type="Proteomes" id="UP001159257"/>
    </source>
</evidence>